<evidence type="ECO:0000313" key="2">
    <source>
        <dbReference type="Proteomes" id="UP000195402"/>
    </source>
</evidence>
<dbReference type="PANTHER" id="PTHR31681:SF34">
    <property type="entry name" value="DUF295 DOMAIN-CONTAINING PROTEIN"/>
    <property type="match status" value="1"/>
</dbReference>
<proteinExistence type="predicted"/>
<dbReference type="PANTHER" id="PTHR31681">
    <property type="entry name" value="C2H2-LIKE ZINC FINGER PROTEIN"/>
    <property type="match status" value="1"/>
</dbReference>
<evidence type="ECO:0008006" key="3">
    <source>
        <dbReference type="Google" id="ProtNLM"/>
    </source>
</evidence>
<name>A0A200QXG8_MACCD</name>
<dbReference type="OMA" id="CENHICG"/>
<gene>
    <name evidence="1" type="ORF">BVC80_613g12</name>
</gene>
<reference evidence="1 2" key="1">
    <citation type="journal article" date="2017" name="Mol. Plant">
        <title>The Genome of Medicinal Plant Macleaya cordata Provides New Insights into Benzylisoquinoline Alkaloids Metabolism.</title>
        <authorList>
            <person name="Liu X."/>
            <person name="Liu Y."/>
            <person name="Huang P."/>
            <person name="Ma Y."/>
            <person name="Qing Z."/>
            <person name="Tang Q."/>
            <person name="Cao H."/>
            <person name="Cheng P."/>
            <person name="Zheng Y."/>
            <person name="Yuan Z."/>
            <person name="Zhou Y."/>
            <person name="Liu J."/>
            <person name="Tang Z."/>
            <person name="Zhuo Y."/>
            <person name="Zhang Y."/>
            <person name="Yu L."/>
            <person name="Huang J."/>
            <person name="Yang P."/>
            <person name="Peng Q."/>
            <person name="Zhang J."/>
            <person name="Jiang W."/>
            <person name="Zhang Z."/>
            <person name="Lin K."/>
            <person name="Ro D.K."/>
            <person name="Chen X."/>
            <person name="Xiong X."/>
            <person name="Shang Y."/>
            <person name="Huang S."/>
            <person name="Zeng J."/>
        </authorList>
    </citation>
    <scope>NUCLEOTIDE SEQUENCE [LARGE SCALE GENOMIC DNA]</scope>
    <source>
        <strain evidence="2">cv. BLH2017</strain>
        <tissue evidence="1">Root</tissue>
    </source>
</reference>
<dbReference type="InParanoid" id="A0A200QXG8"/>
<dbReference type="Gene3D" id="3.90.228.10">
    <property type="match status" value="1"/>
</dbReference>
<dbReference type="AlphaFoldDB" id="A0A200QXG8"/>
<dbReference type="SUPFAM" id="SSF56399">
    <property type="entry name" value="ADP-ribosylation"/>
    <property type="match status" value="1"/>
</dbReference>
<organism evidence="1 2">
    <name type="scientific">Macleaya cordata</name>
    <name type="common">Five-seeded plume-poppy</name>
    <name type="synonym">Bocconia cordata</name>
    <dbReference type="NCBI Taxonomy" id="56857"/>
    <lineage>
        <taxon>Eukaryota</taxon>
        <taxon>Viridiplantae</taxon>
        <taxon>Streptophyta</taxon>
        <taxon>Embryophyta</taxon>
        <taxon>Tracheophyta</taxon>
        <taxon>Spermatophyta</taxon>
        <taxon>Magnoliopsida</taxon>
        <taxon>Ranunculales</taxon>
        <taxon>Papaveraceae</taxon>
        <taxon>Papaveroideae</taxon>
        <taxon>Macleaya</taxon>
    </lineage>
</organism>
<comment type="caution">
    <text evidence="1">The sequence shown here is derived from an EMBL/GenBank/DDBJ whole genome shotgun (WGS) entry which is preliminary data.</text>
</comment>
<accession>A0A200QXG8</accession>
<dbReference type="STRING" id="56857.A0A200QXG8"/>
<evidence type="ECO:0000313" key="1">
    <source>
        <dbReference type="EMBL" id="OVA15110.1"/>
    </source>
</evidence>
<dbReference type="EMBL" id="MVGT01000915">
    <property type="protein sequence ID" value="OVA15110.1"/>
    <property type="molecule type" value="Genomic_DNA"/>
</dbReference>
<protein>
    <recommendedName>
        <fullName evidence="3">Poly(ADP-ribose) polymerase</fullName>
    </recommendedName>
</protein>
<dbReference type="Proteomes" id="UP000195402">
    <property type="component" value="Unassembled WGS sequence"/>
</dbReference>
<sequence length="186" mass="20787">MIFQTATTTTHTSNIERVLRVRNSAETLERFEEYREMVKERAHCNAYMYHPRSVVDGNEVLRIYRTTMNCCSRKQNKVSELCYNLKCGVCRMIRTGFDTEATKKTGIQLNADCETLGDCGMDSVDKGENVKRAVVVCRVIAGTFVNTVEGGYDSSVGGAGGLCSKFEHLFVRNPNAVLPCFVIVFA</sequence>
<keyword evidence="2" id="KW-1185">Reference proteome</keyword>
<dbReference type="OrthoDB" id="9514740at2759"/>